<evidence type="ECO:0008006" key="4">
    <source>
        <dbReference type="Google" id="ProtNLM"/>
    </source>
</evidence>
<evidence type="ECO:0000313" key="2">
    <source>
        <dbReference type="EMBL" id="MDC0679969.1"/>
    </source>
</evidence>
<comment type="caution">
    <text evidence="2">The sequence shown here is derived from an EMBL/GenBank/DDBJ whole genome shotgun (WGS) entry which is preliminary data.</text>
</comment>
<dbReference type="Proteomes" id="UP001217485">
    <property type="component" value="Unassembled WGS sequence"/>
</dbReference>
<evidence type="ECO:0000256" key="1">
    <source>
        <dbReference type="SAM" id="MobiDB-lite"/>
    </source>
</evidence>
<evidence type="ECO:0000313" key="3">
    <source>
        <dbReference type="Proteomes" id="UP001217485"/>
    </source>
</evidence>
<organism evidence="2 3">
    <name type="scientific">Sorangium atrum</name>
    <dbReference type="NCBI Taxonomy" id="2995308"/>
    <lineage>
        <taxon>Bacteria</taxon>
        <taxon>Pseudomonadati</taxon>
        <taxon>Myxococcota</taxon>
        <taxon>Polyangia</taxon>
        <taxon>Polyangiales</taxon>
        <taxon>Polyangiaceae</taxon>
        <taxon>Sorangium</taxon>
    </lineage>
</organism>
<dbReference type="EMBL" id="JAQNDK010000002">
    <property type="protein sequence ID" value="MDC0679969.1"/>
    <property type="molecule type" value="Genomic_DNA"/>
</dbReference>
<dbReference type="RefSeq" id="WP_272096983.1">
    <property type="nucleotide sequence ID" value="NZ_JAQNDK010000002.1"/>
</dbReference>
<feature type="region of interest" description="Disordered" evidence="1">
    <location>
        <begin position="1"/>
        <end position="32"/>
    </location>
</feature>
<name>A0ABT5C0M4_9BACT</name>
<keyword evidence="3" id="KW-1185">Reference proteome</keyword>
<sequence>MSNDADSTFGAPAAGASHSTRSPAKAKPGSGVIAQIPPDVRLRIFSTADLVRIVALGVNGVSNGQLTFQAQTEYWRWASALTFANTLTFTSEVIPSFTAPALDAFLDVVSPSNQFTAPRNPTQGDWTQGTRTVPGTRTGYLYRLPSPDDSQVKMGVLFEKDNQTSALMAAAWYVKTQAPSNGLAFNKKIFTSTLTRVSGTHPNAIEVGTWYYLLMGTP</sequence>
<proteinExistence type="predicted"/>
<accession>A0ABT5C0M4</accession>
<protein>
    <recommendedName>
        <fullName evidence="4">F-box domain-containing protein</fullName>
    </recommendedName>
</protein>
<reference evidence="2 3" key="1">
    <citation type="submission" date="2023-01" db="EMBL/GenBank/DDBJ databases">
        <title>Minimal conservation of predation-associated metabolite biosynthetic gene clusters underscores biosynthetic potential of Myxococcota including descriptions for ten novel species: Archangium lansinium sp. nov., Myxococcus landrumus sp. nov., Nannocystis bai.</title>
        <authorList>
            <person name="Ahearne A."/>
            <person name="Stevens C."/>
            <person name="Dowd S."/>
        </authorList>
    </citation>
    <scope>NUCLEOTIDE SEQUENCE [LARGE SCALE GENOMIC DNA]</scope>
    <source>
        <strain evidence="2 3">WIWO2</strain>
    </source>
</reference>
<gene>
    <name evidence="2" type="ORF">POL72_19665</name>
</gene>